<comment type="caution">
    <text evidence="5">The sequence shown here is derived from an EMBL/GenBank/DDBJ whole genome shotgun (WGS) entry which is preliminary data.</text>
</comment>
<dbReference type="OrthoDB" id="2633250at2"/>
<feature type="binding site" evidence="3">
    <location>
        <position position="21"/>
    </location>
    <ligand>
        <name>a divalent metal cation</name>
        <dbReference type="ChEBI" id="CHEBI:60240"/>
    </ligand>
</feature>
<evidence type="ECO:0000256" key="2">
    <source>
        <dbReference type="PIRSR" id="PIRSR605511-1"/>
    </source>
</evidence>
<dbReference type="Gene3D" id="2.120.10.30">
    <property type="entry name" value="TolB, C-terminal domain"/>
    <property type="match status" value="1"/>
</dbReference>
<feature type="binding site" evidence="3">
    <location>
        <position position="104"/>
    </location>
    <ligand>
        <name>substrate</name>
    </ligand>
</feature>
<evidence type="ECO:0000313" key="6">
    <source>
        <dbReference type="Proteomes" id="UP000311605"/>
    </source>
</evidence>
<dbReference type="GO" id="GO:0019853">
    <property type="term" value="P:L-ascorbic acid biosynthetic process"/>
    <property type="evidence" value="ECO:0007669"/>
    <property type="project" value="TreeGrafter"/>
</dbReference>
<feature type="binding site" evidence="3">
    <location>
        <position position="151"/>
    </location>
    <ligand>
        <name>a divalent metal cation</name>
        <dbReference type="ChEBI" id="CHEBI:60240"/>
    </ligand>
</feature>
<organism evidence="5 6">
    <name type="scientific">Aliirhizobium smilacinae</name>
    <dbReference type="NCBI Taxonomy" id="1395944"/>
    <lineage>
        <taxon>Bacteria</taxon>
        <taxon>Pseudomonadati</taxon>
        <taxon>Pseudomonadota</taxon>
        <taxon>Alphaproteobacteria</taxon>
        <taxon>Hyphomicrobiales</taxon>
        <taxon>Rhizobiaceae</taxon>
        <taxon>Aliirhizobium</taxon>
    </lineage>
</organism>
<dbReference type="InterPro" id="IPR013658">
    <property type="entry name" value="SGL"/>
</dbReference>
<comment type="similarity">
    <text evidence="1">Belongs to the SMP-30/CGR1 family.</text>
</comment>
<feature type="domain" description="SMP-30/Gluconolactonase/LRE-like region" evidence="4">
    <location>
        <begin position="19"/>
        <end position="258"/>
    </location>
</feature>
<evidence type="ECO:0000256" key="3">
    <source>
        <dbReference type="PIRSR" id="PIRSR605511-2"/>
    </source>
</evidence>
<protein>
    <submittedName>
        <fullName evidence="5">SMP-30/gluconolactonase/LRE family protein</fullName>
    </submittedName>
</protein>
<dbReference type="RefSeq" id="WP_139674758.1">
    <property type="nucleotide sequence ID" value="NZ_VDMN01000001.1"/>
</dbReference>
<dbReference type="PRINTS" id="PR01790">
    <property type="entry name" value="SMP30FAMILY"/>
</dbReference>
<gene>
    <name evidence="5" type="ORF">FHP24_06970</name>
</gene>
<keyword evidence="6" id="KW-1185">Reference proteome</keyword>
<keyword evidence="3" id="KW-0862">Zinc</keyword>
<feature type="binding site" evidence="3">
    <location>
        <position position="106"/>
    </location>
    <ligand>
        <name>substrate</name>
    </ligand>
</feature>
<dbReference type="InterPro" id="IPR011042">
    <property type="entry name" value="6-blade_b-propeller_TolB-like"/>
</dbReference>
<keyword evidence="3" id="KW-0479">Metal-binding</keyword>
<accession>A0A5C4XTR4</accession>
<dbReference type="SUPFAM" id="SSF63829">
    <property type="entry name" value="Calcium-dependent phosphotriesterase"/>
    <property type="match status" value="1"/>
</dbReference>
<dbReference type="InterPro" id="IPR005511">
    <property type="entry name" value="SMP-30"/>
</dbReference>
<feature type="active site" description="Proton donor/acceptor" evidence="2">
    <location>
        <position position="202"/>
    </location>
</feature>
<comment type="cofactor">
    <cofactor evidence="3">
        <name>Zn(2+)</name>
        <dbReference type="ChEBI" id="CHEBI:29105"/>
    </cofactor>
    <text evidence="3">Binds 1 divalent metal cation per subunit.</text>
</comment>
<evidence type="ECO:0000313" key="5">
    <source>
        <dbReference type="EMBL" id="TNM65960.1"/>
    </source>
</evidence>
<feature type="binding site" evidence="3">
    <location>
        <position position="202"/>
    </location>
    <ligand>
        <name>a divalent metal cation</name>
        <dbReference type="ChEBI" id="CHEBI:60240"/>
    </ligand>
</feature>
<proteinExistence type="inferred from homology"/>
<dbReference type="GO" id="GO:0005509">
    <property type="term" value="F:calcium ion binding"/>
    <property type="evidence" value="ECO:0007669"/>
    <property type="project" value="TreeGrafter"/>
</dbReference>
<evidence type="ECO:0000259" key="4">
    <source>
        <dbReference type="Pfam" id="PF08450"/>
    </source>
</evidence>
<evidence type="ECO:0000256" key="1">
    <source>
        <dbReference type="ARBA" id="ARBA00008853"/>
    </source>
</evidence>
<sequence>MASIHPFEGTVLSSTLCDLGEGISFEAETNTLWWCNILGKALHSLDLTSGKETIHPLPVMASVVARIDDERQLIGSDKGLFIRTRATGELAPHCELEPGNDANRSNDGRVHASGSLWIGTMGRTAADGAGAIYHVSKGAVTKLYDRISIPNAICFSPDAATAYFVDTRGNRLMKVSIDPATGLPSGQPSVFVDGSADAGGIDGAICDANGHLWNARWGEAALDHYNADGTFIQRYQLPAKRTTCPAFIGSSRIAVTSAWEGLDDAGRAADPMAGATFAVDTGAQAKYDPAYRL</sequence>
<dbReference type="Pfam" id="PF08450">
    <property type="entry name" value="SGL"/>
    <property type="match status" value="1"/>
</dbReference>
<dbReference type="Proteomes" id="UP000311605">
    <property type="component" value="Unassembled WGS sequence"/>
</dbReference>
<dbReference type="PANTHER" id="PTHR10907">
    <property type="entry name" value="REGUCALCIN"/>
    <property type="match status" value="1"/>
</dbReference>
<name>A0A5C4XTR4_9HYPH</name>
<dbReference type="PANTHER" id="PTHR10907:SF47">
    <property type="entry name" value="REGUCALCIN"/>
    <property type="match status" value="1"/>
</dbReference>
<dbReference type="GO" id="GO:0004341">
    <property type="term" value="F:gluconolactonase activity"/>
    <property type="evidence" value="ECO:0007669"/>
    <property type="project" value="TreeGrafter"/>
</dbReference>
<reference evidence="5 6" key="1">
    <citation type="submission" date="2019-06" db="EMBL/GenBank/DDBJ databases">
        <title>The draft genome of Rhizobium smilacinae PTYR-5.</title>
        <authorList>
            <person name="Liu L."/>
            <person name="Li L."/>
            <person name="Zhang X."/>
        </authorList>
    </citation>
    <scope>NUCLEOTIDE SEQUENCE [LARGE SCALE GENOMIC DNA]</scope>
    <source>
        <strain evidence="5 6">PTYR-5</strain>
    </source>
</reference>
<dbReference type="EMBL" id="VDMN01000001">
    <property type="protein sequence ID" value="TNM65960.1"/>
    <property type="molecule type" value="Genomic_DNA"/>
</dbReference>
<dbReference type="AlphaFoldDB" id="A0A5C4XTR4"/>